<dbReference type="Proteomes" id="UP000233769">
    <property type="component" value="Chromosome tk0001"/>
</dbReference>
<sequence>MTKATLTPNGDGTFAMSTGRLHLNRVGLQPAPAWLAARKLQGTVTGFEDAADGSWSVKLDNLQPVIETAPKAEQPPNRPAEFWWVEWCEGMPLEPARISFLGEEPTWIDQLGGDAGERLDETGTRLVERILPPGVTA</sequence>
<evidence type="ECO:0000313" key="1">
    <source>
        <dbReference type="EMBL" id="SOR28823.1"/>
    </source>
</evidence>
<proteinExistence type="predicted"/>
<accession>A0A2N9ANF1</accession>
<name>A0A2N9ANF1_METEX</name>
<protein>
    <submittedName>
        <fullName evidence="1">Uncharacterized protein</fullName>
    </submittedName>
</protein>
<evidence type="ECO:0000313" key="2">
    <source>
        <dbReference type="Proteomes" id="UP000233769"/>
    </source>
</evidence>
<dbReference type="EMBL" id="LT962688">
    <property type="protein sequence ID" value="SOR28823.1"/>
    <property type="molecule type" value="Genomic_DNA"/>
</dbReference>
<dbReference type="AlphaFoldDB" id="A0A2N9ANF1"/>
<reference evidence="2" key="1">
    <citation type="submission" date="2017-10" db="EMBL/GenBank/DDBJ databases">
        <authorList>
            <person name="Regsiter A."/>
            <person name="William W."/>
        </authorList>
    </citation>
    <scope>NUCLEOTIDE SEQUENCE [LARGE SCALE GENOMIC DNA]</scope>
</reference>
<organism evidence="1 2">
    <name type="scientific">Methylorubrum extorquens</name>
    <name type="common">Methylobacterium dichloromethanicum</name>
    <name type="synonym">Methylobacterium extorquens</name>
    <dbReference type="NCBI Taxonomy" id="408"/>
    <lineage>
        <taxon>Bacteria</taxon>
        <taxon>Pseudomonadati</taxon>
        <taxon>Pseudomonadota</taxon>
        <taxon>Alphaproteobacteria</taxon>
        <taxon>Hyphomicrobiales</taxon>
        <taxon>Methylobacteriaceae</taxon>
        <taxon>Methylorubrum</taxon>
    </lineage>
</organism>
<gene>
    <name evidence="1" type="ORF">TK0001_2221</name>
</gene>